<proteinExistence type="predicted"/>
<keyword evidence="3" id="KW-1185">Reference proteome</keyword>
<dbReference type="PROSITE" id="PS51257">
    <property type="entry name" value="PROKAR_LIPOPROTEIN"/>
    <property type="match status" value="1"/>
</dbReference>
<dbReference type="Proteomes" id="UP000770785">
    <property type="component" value="Unassembled WGS sequence"/>
</dbReference>
<protein>
    <recommendedName>
        <fullName evidence="4">DUF4249 domain-containing protein</fullName>
    </recommendedName>
</protein>
<feature type="signal peptide" evidence="1">
    <location>
        <begin position="1"/>
        <end position="28"/>
    </location>
</feature>
<dbReference type="EMBL" id="JAATJH010000011">
    <property type="protein sequence ID" value="NJC28360.1"/>
    <property type="molecule type" value="Genomic_DNA"/>
</dbReference>
<comment type="caution">
    <text evidence="2">The sequence shown here is derived from an EMBL/GenBank/DDBJ whole genome shotgun (WGS) entry which is preliminary data.</text>
</comment>
<reference evidence="2 3" key="1">
    <citation type="submission" date="2020-03" db="EMBL/GenBank/DDBJ databases">
        <title>Genomic Encyclopedia of Type Strains, Phase IV (KMG-IV): sequencing the most valuable type-strain genomes for metagenomic binning, comparative biology and taxonomic classification.</title>
        <authorList>
            <person name="Goeker M."/>
        </authorList>
    </citation>
    <scope>NUCLEOTIDE SEQUENCE [LARGE SCALE GENOMIC DNA]</scope>
    <source>
        <strain evidence="2 3">DSM 105096</strain>
    </source>
</reference>
<keyword evidence="1" id="KW-0732">Signal</keyword>
<evidence type="ECO:0000313" key="3">
    <source>
        <dbReference type="Proteomes" id="UP000770785"/>
    </source>
</evidence>
<evidence type="ECO:0000256" key="1">
    <source>
        <dbReference type="SAM" id="SignalP"/>
    </source>
</evidence>
<evidence type="ECO:0008006" key="4">
    <source>
        <dbReference type="Google" id="ProtNLM"/>
    </source>
</evidence>
<organism evidence="2 3">
    <name type="scientific">Neolewinella antarctica</name>
    <dbReference type="NCBI Taxonomy" id="442734"/>
    <lineage>
        <taxon>Bacteria</taxon>
        <taxon>Pseudomonadati</taxon>
        <taxon>Bacteroidota</taxon>
        <taxon>Saprospiria</taxon>
        <taxon>Saprospirales</taxon>
        <taxon>Lewinellaceae</taxon>
        <taxon>Neolewinella</taxon>
    </lineage>
</organism>
<sequence length="304" mass="34465">MNRFIPRASRYKYLLVAVCLLAIVSCQNDIGINDVEDDGKSLAILAVIRNGESIGVIVSTVQNFTNELVDYRVSDAEITVFEDDVPVYTITERTMDRYIASDIPVSPSVYVSTEKAQLSDNSFYRVEVRAPGYNVAKSSAVKFTKVIGEATAARTITKNTDGRLYFVDTINFNITENVQGEITLDAFVWNQDIDNTYINRFWLADPYQLSVSRPIYGVDIRAGSYTEVIPENSIFEDDYSPDETPFCGYITHRTRHYLEFAELYSTQDREEVANPRYNGQPLPDNFTDGFGYFTVIDSKFVCDE</sequence>
<gene>
    <name evidence="2" type="ORF">GGR27_003883</name>
</gene>
<dbReference type="RefSeq" id="WP_168040305.1">
    <property type="nucleotide sequence ID" value="NZ_JAATJH010000011.1"/>
</dbReference>
<evidence type="ECO:0000313" key="2">
    <source>
        <dbReference type="EMBL" id="NJC28360.1"/>
    </source>
</evidence>
<name>A0ABX0XGC0_9BACT</name>
<feature type="chain" id="PRO_5047268676" description="DUF4249 domain-containing protein" evidence="1">
    <location>
        <begin position="29"/>
        <end position="304"/>
    </location>
</feature>
<accession>A0ABX0XGC0</accession>